<comment type="caution">
    <text evidence="1">The sequence shown here is derived from an EMBL/GenBank/DDBJ whole genome shotgun (WGS) entry which is preliminary data.</text>
</comment>
<evidence type="ECO:0000313" key="2">
    <source>
        <dbReference type="Proteomes" id="UP000033740"/>
    </source>
</evidence>
<name>A0A0F0LPP4_9MICO</name>
<dbReference type="AlphaFoldDB" id="A0A0F0LPP4"/>
<dbReference type="Proteomes" id="UP000033740">
    <property type="component" value="Unassembled WGS sequence"/>
</dbReference>
<sequence>MSMTTPARFEMRRLTESEWLILDDGFDRSDARHTVACVSRLSAEQVEVIWLQPVAERIRYDSVADVLEAVRSAPPQQRRAGGPA</sequence>
<evidence type="ECO:0000313" key="1">
    <source>
        <dbReference type="EMBL" id="KJL34220.1"/>
    </source>
</evidence>
<keyword evidence="2" id="KW-1185">Reference proteome</keyword>
<dbReference type="STRING" id="582680.RS86_01006"/>
<dbReference type="PATRIC" id="fig|582680.6.peg.1035"/>
<protein>
    <submittedName>
        <fullName evidence="1">Uncharacterized protein</fullName>
    </submittedName>
</protein>
<accession>A0A0F0LPP4</accession>
<proteinExistence type="predicted"/>
<organism evidence="1 2">
    <name type="scientific">Microbacterium azadirachtae</name>
    <dbReference type="NCBI Taxonomy" id="582680"/>
    <lineage>
        <taxon>Bacteria</taxon>
        <taxon>Bacillati</taxon>
        <taxon>Actinomycetota</taxon>
        <taxon>Actinomycetes</taxon>
        <taxon>Micrococcales</taxon>
        <taxon>Microbacteriaceae</taxon>
        <taxon>Microbacterium</taxon>
    </lineage>
</organism>
<dbReference type="RefSeq" id="WP_045271128.1">
    <property type="nucleotide sequence ID" value="NZ_JYIX01000029.1"/>
</dbReference>
<dbReference type="EMBL" id="JYIX01000029">
    <property type="protein sequence ID" value="KJL34220.1"/>
    <property type="molecule type" value="Genomic_DNA"/>
</dbReference>
<gene>
    <name evidence="1" type="ORF">RS86_01006</name>
</gene>
<reference evidence="1 2" key="1">
    <citation type="submission" date="2015-02" db="EMBL/GenBank/DDBJ databases">
        <title>Draft genome sequences of ten Microbacterium spp. with emphasis on heavy metal contaminated environments.</title>
        <authorList>
            <person name="Corretto E."/>
        </authorList>
    </citation>
    <scope>NUCLEOTIDE SEQUENCE [LARGE SCALE GENOMIC DNA]</scope>
    <source>
        <strain evidence="1 2">ARN176</strain>
    </source>
</reference>